<sequence>MRLVSTKEPIIGIRSTLTEDLTAWRRRIVSIFIFPFGVTALIDEVTHSGFLILYECHSESSHHNFKLHNELLKFKISYQYIREWPLPHSTIQYFQPKIPVEEVGFTTISGVLLCIWDLVSLRSVIVWLFDYPPLTMNDQSRDGATGIFDRVSATQYRIRRSWIYIAWSTNRHYRGAFYYMGDSRPRIHRELRILPMLMERARLIRPTAVCVGAGDIDGRQCPSSFNGSLNWFSN</sequence>
<organism evidence="1 2">
    <name type="scientific">Collybia nuda</name>
    <dbReference type="NCBI Taxonomy" id="64659"/>
    <lineage>
        <taxon>Eukaryota</taxon>
        <taxon>Fungi</taxon>
        <taxon>Dikarya</taxon>
        <taxon>Basidiomycota</taxon>
        <taxon>Agaricomycotina</taxon>
        <taxon>Agaricomycetes</taxon>
        <taxon>Agaricomycetidae</taxon>
        <taxon>Agaricales</taxon>
        <taxon>Tricholomatineae</taxon>
        <taxon>Clitocybaceae</taxon>
        <taxon>Collybia</taxon>
    </lineage>
</organism>
<comment type="caution">
    <text evidence="1">The sequence shown here is derived from an EMBL/GenBank/DDBJ whole genome shotgun (WGS) entry which is preliminary data.</text>
</comment>
<protein>
    <submittedName>
        <fullName evidence="1">Uncharacterized protein</fullName>
    </submittedName>
</protein>
<proteinExistence type="predicted"/>
<evidence type="ECO:0000313" key="1">
    <source>
        <dbReference type="EMBL" id="KAF9455991.1"/>
    </source>
</evidence>
<accession>A0A9P6C898</accession>
<dbReference type="EMBL" id="MU150479">
    <property type="protein sequence ID" value="KAF9455991.1"/>
    <property type="molecule type" value="Genomic_DNA"/>
</dbReference>
<evidence type="ECO:0000313" key="2">
    <source>
        <dbReference type="Proteomes" id="UP000807353"/>
    </source>
</evidence>
<keyword evidence="2" id="KW-1185">Reference proteome</keyword>
<dbReference type="Proteomes" id="UP000807353">
    <property type="component" value="Unassembled WGS sequence"/>
</dbReference>
<dbReference type="AlphaFoldDB" id="A0A9P6C898"/>
<name>A0A9P6C898_9AGAR</name>
<gene>
    <name evidence="1" type="ORF">BDZ94DRAFT_482492</name>
</gene>
<reference evidence="1" key="1">
    <citation type="submission" date="2020-11" db="EMBL/GenBank/DDBJ databases">
        <authorList>
            <consortium name="DOE Joint Genome Institute"/>
            <person name="Ahrendt S."/>
            <person name="Riley R."/>
            <person name="Andreopoulos W."/>
            <person name="Labutti K."/>
            <person name="Pangilinan J."/>
            <person name="Ruiz-Duenas F.J."/>
            <person name="Barrasa J.M."/>
            <person name="Sanchez-Garcia M."/>
            <person name="Camarero S."/>
            <person name="Miyauchi S."/>
            <person name="Serrano A."/>
            <person name="Linde D."/>
            <person name="Babiker R."/>
            <person name="Drula E."/>
            <person name="Ayuso-Fernandez I."/>
            <person name="Pacheco R."/>
            <person name="Padilla G."/>
            <person name="Ferreira P."/>
            <person name="Barriuso J."/>
            <person name="Kellner H."/>
            <person name="Castanera R."/>
            <person name="Alfaro M."/>
            <person name="Ramirez L."/>
            <person name="Pisabarro A.G."/>
            <person name="Kuo A."/>
            <person name="Tritt A."/>
            <person name="Lipzen A."/>
            <person name="He G."/>
            <person name="Yan M."/>
            <person name="Ng V."/>
            <person name="Cullen D."/>
            <person name="Martin F."/>
            <person name="Rosso M.-N."/>
            <person name="Henrissat B."/>
            <person name="Hibbett D."/>
            <person name="Martinez A.T."/>
            <person name="Grigoriev I.V."/>
        </authorList>
    </citation>
    <scope>NUCLEOTIDE SEQUENCE</scope>
    <source>
        <strain evidence="1">CBS 247.69</strain>
    </source>
</reference>